<evidence type="ECO:0000313" key="2">
    <source>
        <dbReference type="EMBL" id="WMS86240.1"/>
    </source>
</evidence>
<name>A0AA51RRK1_9GAMM</name>
<sequence length="395" mass="46360">MKNVLLLLASSLICSGCFATALSGIVLPQESTTQQQWSISGELFDYFYNKFGKPYDLSPKKFATLWGDSISIYQFTKLTHPDALKRNAVDYSEQWYFEQFLVSYYRSINPTQETTTFESVLRSIEQRQLEKLFKHQSTLGYELTKVQRRQLDKIQVYQDTAFKHLDFSLTDLFDRLSIQDKQKLLKQDRATLLREVELKLIAFKAQQFLQPKKIFTSLELGYKSLLFSPRIKHFYGVTLEQHSDGPKLKQWRDSVSAKDIERYYKKNKNEFSYIRQASVYYQTLPTLQQARRVAKQWQKHLPQKDPEKIDKNFSDKWLSSVALSLPPKTISQPIRSPQGTWLVVYVLNQDFAIYPLDSETVRYAAKRHLGQEKAKSYYNQLLKEQRETQGIAIDE</sequence>
<dbReference type="GO" id="GO:0016853">
    <property type="term" value="F:isomerase activity"/>
    <property type="evidence" value="ECO:0007669"/>
    <property type="project" value="UniProtKB-KW"/>
</dbReference>
<gene>
    <name evidence="2" type="ORF">Q9312_13530</name>
</gene>
<proteinExistence type="predicted"/>
<protein>
    <submittedName>
        <fullName evidence="2">Peptidylprolyl isomerase</fullName>
    </submittedName>
</protein>
<dbReference type="RefSeq" id="WP_309201392.1">
    <property type="nucleotide sequence ID" value="NZ_CP133548.1"/>
</dbReference>
<organism evidence="2 3">
    <name type="scientific">Pleionea litopenaei</name>
    <dbReference type="NCBI Taxonomy" id="3070815"/>
    <lineage>
        <taxon>Bacteria</taxon>
        <taxon>Pseudomonadati</taxon>
        <taxon>Pseudomonadota</taxon>
        <taxon>Gammaproteobacteria</taxon>
        <taxon>Oceanospirillales</taxon>
        <taxon>Pleioneaceae</taxon>
        <taxon>Pleionea</taxon>
    </lineage>
</organism>
<evidence type="ECO:0000256" key="1">
    <source>
        <dbReference type="SAM" id="SignalP"/>
    </source>
</evidence>
<dbReference type="Proteomes" id="UP001239782">
    <property type="component" value="Chromosome"/>
</dbReference>
<dbReference type="KEGG" id="plei:Q9312_13530"/>
<dbReference type="AlphaFoldDB" id="A0AA51RRK1"/>
<evidence type="ECO:0000313" key="3">
    <source>
        <dbReference type="Proteomes" id="UP001239782"/>
    </source>
</evidence>
<keyword evidence="2" id="KW-0413">Isomerase</keyword>
<dbReference type="EMBL" id="CP133548">
    <property type="protein sequence ID" value="WMS86240.1"/>
    <property type="molecule type" value="Genomic_DNA"/>
</dbReference>
<accession>A0AA51RRK1</accession>
<reference evidence="2 3" key="1">
    <citation type="submission" date="2023-08" db="EMBL/GenBank/DDBJ databases">
        <title>Pleionea litopenaei sp. nov., isolated from stomach of juvenile Litopenaeus vannamei.</title>
        <authorList>
            <person name="Rho A.M."/>
            <person name="Hwang C.Y."/>
        </authorList>
    </citation>
    <scope>NUCLEOTIDE SEQUENCE [LARGE SCALE GENOMIC DNA]</scope>
    <source>
        <strain evidence="2 3">HL-JVS1</strain>
    </source>
</reference>
<feature type="chain" id="PRO_5041301278" evidence="1">
    <location>
        <begin position="20"/>
        <end position="395"/>
    </location>
</feature>
<keyword evidence="1" id="KW-0732">Signal</keyword>
<feature type="signal peptide" evidence="1">
    <location>
        <begin position="1"/>
        <end position="19"/>
    </location>
</feature>
<keyword evidence="3" id="KW-1185">Reference proteome</keyword>